<gene>
    <name evidence="7" type="ORF">GDO54_014021</name>
</gene>
<feature type="domain" description="tRNA (32-2'-O)-methyltransferase regulator THADA-like TPR repeats region" evidence="5">
    <location>
        <begin position="503"/>
        <end position="714"/>
    </location>
</feature>
<name>A0AAV3A1N4_PYXAD</name>
<keyword evidence="8" id="KW-1185">Reference proteome</keyword>
<evidence type="ECO:0008006" key="9">
    <source>
        <dbReference type="Google" id="ProtNLM"/>
    </source>
</evidence>
<evidence type="ECO:0000259" key="6">
    <source>
        <dbReference type="Pfam" id="PF25151"/>
    </source>
</evidence>
<evidence type="ECO:0000313" key="8">
    <source>
        <dbReference type="Proteomes" id="UP001181693"/>
    </source>
</evidence>
<comment type="caution">
    <text evidence="7">The sequence shown here is derived from an EMBL/GenBank/DDBJ whole genome shotgun (WGS) entry which is preliminary data.</text>
</comment>
<evidence type="ECO:0000313" key="7">
    <source>
        <dbReference type="EMBL" id="DBA23066.1"/>
    </source>
</evidence>
<dbReference type="Proteomes" id="UP001181693">
    <property type="component" value="Unassembled WGS sequence"/>
</dbReference>
<organism evidence="7 8">
    <name type="scientific">Pyxicephalus adspersus</name>
    <name type="common">African bullfrog</name>
    <dbReference type="NCBI Taxonomy" id="30357"/>
    <lineage>
        <taxon>Eukaryota</taxon>
        <taxon>Metazoa</taxon>
        <taxon>Chordata</taxon>
        <taxon>Craniata</taxon>
        <taxon>Vertebrata</taxon>
        <taxon>Euteleostomi</taxon>
        <taxon>Amphibia</taxon>
        <taxon>Batrachia</taxon>
        <taxon>Anura</taxon>
        <taxon>Neobatrachia</taxon>
        <taxon>Ranoidea</taxon>
        <taxon>Pyxicephalidae</taxon>
        <taxon>Pyxicephalinae</taxon>
        <taxon>Pyxicephalus</taxon>
    </lineage>
</organism>
<dbReference type="InterPro" id="IPR051954">
    <property type="entry name" value="tRNA_methyltransferase_THADA"/>
</dbReference>
<protein>
    <recommendedName>
        <fullName evidence="9">DUF2428 domain-containing protein</fullName>
    </recommendedName>
</protein>
<dbReference type="PANTHER" id="PTHR14387">
    <property type="entry name" value="THADA/DEATH RECEPTOR INTERACTING PROTEIN"/>
    <property type="match status" value="1"/>
</dbReference>
<reference evidence="7" key="1">
    <citation type="thesis" date="2020" institute="ProQuest LLC" country="789 East Eisenhower Parkway, Ann Arbor, MI, USA">
        <title>Comparative Genomics and Chromosome Evolution.</title>
        <authorList>
            <person name="Mudd A.B."/>
        </authorList>
    </citation>
    <scope>NUCLEOTIDE SEQUENCE</scope>
    <source>
        <strain evidence="7">1538</strain>
        <tissue evidence="7">Blood</tissue>
    </source>
</reference>
<evidence type="ECO:0000259" key="5">
    <source>
        <dbReference type="Pfam" id="PF25150"/>
    </source>
</evidence>
<dbReference type="EMBL" id="DYDO01000006">
    <property type="protein sequence ID" value="DBA23066.1"/>
    <property type="molecule type" value="Genomic_DNA"/>
</dbReference>
<proteinExistence type="inferred from homology"/>
<accession>A0AAV3A1N4</accession>
<evidence type="ECO:0000256" key="2">
    <source>
        <dbReference type="ARBA" id="ARBA00022694"/>
    </source>
</evidence>
<dbReference type="InterPro" id="IPR019442">
    <property type="entry name" value="THADA/TRM732_DUF2428"/>
</dbReference>
<keyword evidence="2" id="KW-0819">tRNA processing</keyword>
<dbReference type="SUPFAM" id="SSF48371">
    <property type="entry name" value="ARM repeat"/>
    <property type="match status" value="2"/>
</dbReference>
<evidence type="ECO:0000256" key="3">
    <source>
        <dbReference type="ARBA" id="ARBA00035625"/>
    </source>
</evidence>
<dbReference type="GO" id="GO:0005829">
    <property type="term" value="C:cytosol"/>
    <property type="evidence" value="ECO:0007669"/>
    <property type="project" value="TreeGrafter"/>
</dbReference>
<dbReference type="InterPro" id="IPR056842">
    <property type="entry name" value="THADA-like_TPR_C"/>
</dbReference>
<dbReference type="Pfam" id="PF10350">
    <property type="entry name" value="DUF2428"/>
    <property type="match status" value="1"/>
</dbReference>
<dbReference type="PANTHER" id="PTHR14387:SF0">
    <property type="entry name" value="DUF2428 DOMAIN-CONTAINING PROTEIN"/>
    <property type="match status" value="1"/>
</dbReference>
<feature type="domain" description="tRNA (32-2'-O)-methyltransferase regulator THADA-like C-terminal TPR repeats region" evidence="6">
    <location>
        <begin position="1153"/>
        <end position="1302"/>
    </location>
</feature>
<sequence>MLWDAEQCARFYQELGVGAVSVVALKLEEFAKASAKRCKEKHLDEANHGMESAKQALGDFDDEKFLPLLCCILACQMDSCNSSSLFLRLEKMVLKMSHIRPCLVTQQREQLMMSILENKEVLHVKDLQAVCMYLEGSHSGKTFFTQHLPALLSKVSMTLSSVVHSQVPQSADRPHLVVKLCLQLFREAAEHVGPFIWDCDCVPNPLENILEFLLHIIINQKFSRDVRLLAGTAVAALANTGPDVEFASEAAMKLIQQMTNGHVDVQFGMLHVSLHHSPEDGLGLLALLRGLLTCGREDLLTSVLHSPCQNMTMLERLLPAIASMCEGHTEQYYSFQVVCLWLQCVCKLTPTLYKVRGKLFLTDKTDTTSIVTRLLWTGAEIQVDGMPALMLSCFQHFLHITRKECHLSELSEESILQDVMQKIRDISWQARSRYPPLCALLPFLGSKKTLSLYPLLPAHLFQCLATNYLCPPSAETYRTLITLQREEWIQEGLTDEKELAKYWAQFWLLPLSNALSSSDCSLQSNTATHLLPCTLRTFTESFHLLTKQLNGCGPLQLRAWISIVRAKKAVIGGAMGVEEKLQLCLESADDGVRLSALIFLCCSPRSNQPPSIEELQLLKKYLPFNMGCDSPGFRQQLQAALRKVLERLRDAAMSSLRRGQSQVENVSWAIDFTEWLFQLSVSSLSPSGNYQRRCSALLSLCSLLESCTDCWSPEKKKGQPPQDLSLLLQYAQQRGSWNFLSTHSMHALLGCMQDSTNEIREMASDLLVRFFLPAPSSVTTALFELGKKYLCSPRVPMAEAGALLMKTLLQRSDASLLLSEDVTLSALGLVTYLTKMLQDHYSYAKKNLLGAASAKPMHGVLCALRLCLLEVQSVTLSLSQAELALSWCSILLELLDLLHEITSFILSMLHKTWQEEPTDIAAPSFQDMGKAVCALIAHGKGQEELQGDILLSEEHSLIMTCFWVSLKEIGMFLGPLVENLISGSSFLLPFSAVQGSMDAYHDIFMRCRHWGAVDGCSAGFTRLCSALLRHEDPKLSDLPKKMLEQALLVAQSQTSLSVTRRAAGFPVLLQCILSAESSQHPLLETCVLSLLTVAKKPFPTNWDQTRDVPQVTAVHALQSMLRSASLRSPLLIHAVPMMSLALISLSSPSWAMRNAALQLFTALTVGMLELSRSDTDSKVQSTLNIGALLRRFPGLLDVLVQELQTARKKKKMLHPSLHPILTFLAKLQPGGDTDASCLIEPLLELRENPIYPVRVIAAQALVPVVQEKDYCNLLLQLMLDLPQENEGVSHNVLHGQLQQIYAILSSALKGNCILESLRHEVAQRLLPVFWLLSPVQRCPLIRHSFLNVLSLLTPYCEEDFARQVQEAVGAEAYHEACVRYLCNKASSPLGHEASRFVCQLLLDGDIAVLKWLNDQKLVDIPTALGQSIRDILQNKLYKMLGEDQPLNLGIYLESFVHLHRVCPSLAVHHLFQSKNTECTIALLCLLESRKGGPRLQSYALSTLSLLLAHGQVLGDLSLVARWLSVLKAYADPAISCEKLRLAAADALQLAGVDLVRLALKDGTSELAQLAVRAILCAVDLLQDEDRGVRELTTRFAVAALNQPPTTTFQADWAIVSLLKLLREAFWGYEETFYALIHQLPSCDLHAALSSFHERSVALYEEDEPNMFADCNFLSSLLHPVLYDIMSVMSCTASLRPVLQQWVQSTTTIVKEQLREYHSRTIQHGSKSASWLAASGCSRVQSAVLGLLLRGDLLLRADEVLAQAGTQLTLGSLKEELLQLKEKLAFHGLGYSNQQVYCSHVEQF</sequence>
<dbReference type="InterPro" id="IPR056843">
    <property type="entry name" value="THADA-like_TPR"/>
</dbReference>
<dbReference type="Pfam" id="PF25151">
    <property type="entry name" value="TPR_Trm732_C"/>
    <property type="match status" value="1"/>
</dbReference>
<dbReference type="InterPro" id="IPR016024">
    <property type="entry name" value="ARM-type_fold"/>
</dbReference>
<comment type="similarity">
    <text evidence="1">Belongs to the THADA family.</text>
</comment>
<evidence type="ECO:0000256" key="1">
    <source>
        <dbReference type="ARBA" id="ARBA00010409"/>
    </source>
</evidence>
<dbReference type="GO" id="GO:0030488">
    <property type="term" value="P:tRNA methylation"/>
    <property type="evidence" value="ECO:0007669"/>
    <property type="project" value="TreeGrafter"/>
</dbReference>
<feature type="domain" description="DUF2428" evidence="4">
    <location>
        <begin position="890"/>
        <end position="1151"/>
    </location>
</feature>
<comment type="function">
    <text evidence="3">Together with methyltransferase FTSJ1, methylates the 2'-O-ribose of nucleotides at position 32 of the anticodon loop of substrate tRNAs.</text>
</comment>
<dbReference type="Pfam" id="PF25150">
    <property type="entry name" value="TPR_Trm732"/>
    <property type="match status" value="1"/>
</dbReference>
<evidence type="ECO:0000259" key="4">
    <source>
        <dbReference type="Pfam" id="PF10350"/>
    </source>
</evidence>